<name>A0A1W1DVQ7_9ZZZZ</name>
<sequence length="152" mass="17775">MHKDILERATNKGHFHIIAQFENLVKQSVLKPEFIFLGLERGLFNDDNSSGDSEKLVYVSDPEFDYIWKGGKFGANKDIDTTYGAERETKPNNCVFTVIVSKNKQHKNEYQDVFGFIEEWSWCDSESQGKKPVDWIDRYDRLLFERSKLTLI</sequence>
<dbReference type="AlphaFoldDB" id="A0A1W1DVQ7"/>
<reference evidence="1" key="1">
    <citation type="submission" date="2016-10" db="EMBL/GenBank/DDBJ databases">
        <authorList>
            <person name="de Groot N.N."/>
        </authorList>
    </citation>
    <scope>NUCLEOTIDE SEQUENCE</scope>
</reference>
<accession>A0A1W1DVQ7</accession>
<dbReference type="EMBL" id="FPHY01000048">
    <property type="protein sequence ID" value="SFV85813.1"/>
    <property type="molecule type" value="Genomic_DNA"/>
</dbReference>
<evidence type="ECO:0000313" key="1">
    <source>
        <dbReference type="EMBL" id="SFV85813.1"/>
    </source>
</evidence>
<protein>
    <submittedName>
        <fullName evidence="1">Uncharacterized protein</fullName>
    </submittedName>
</protein>
<gene>
    <name evidence="1" type="ORF">MNB_SUP05-SYMBIONT-4-505</name>
</gene>
<proteinExistence type="predicted"/>
<organism evidence="1">
    <name type="scientific">hydrothermal vent metagenome</name>
    <dbReference type="NCBI Taxonomy" id="652676"/>
    <lineage>
        <taxon>unclassified sequences</taxon>
        <taxon>metagenomes</taxon>
        <taxon>ecological metagenomes</taxon>
    </lineage>
</organism>